<evidence type="ECO:0000313" key="1">
    <source>
        <dbReference type="EMBL" id="MPN41435.1"/>
    </source>
</evidence>
<sequence length="151" mass="17186">MFHFAGIVFELADDEKRRVFLHIQFDFPGSNRNGAGIAHHVDDFQLFLRGFQTDFRIVAVVEHDDVDFAAAVFHQIGLHPAGGSVFRQIQFPFIHPFRRHADQGGEGGIFRTKFIIGGEHLRNPPLAHFRNLPQQELAQRQSPRVHLAGEL</sequence>
<gene>
    <name evidence="1" type="ORF">SDC9_188981</name>
</gene>
<protein>
    <submittedName>
        <fullName evidence="1">Uncharacterized protein</fullName>
    </submittedName>
</protein>
<comment type="caution">
    <text evidence="1">The sequence shown here is derived from an EMBL/GenBank/DDBJ whole genome shotgun (WGS) entry which is preliminary data.</text>
</comment>
<proteinExistence type="predicted"/>
<accession>A0A645HQU4</accession>
<name>A0A645HQU4_9ZZZZ</name>
<organism evidence="1">
    <name type="scientific">bioreactor metagenome</name>
    <dbReference type="NCBI Taxonomy" id="1076179"/>
    <lineage>
        <taxon>unclassified sequences</taxon>
        <taxon>metagenomes</taxon>
        <taxon>ecological metagenomes</taxon>
    </lineage>
</organism>
<reference evidence="1" key="1">
    <citation type="submission" date="2019-08" db="EMBL/GenBank/DDBJ databases">
        <authorList>
            <person name="Kucharzyk K."/>
            <person name="Murdoch R.W."/>
            <person name="Higgins S."/>
            <person name="Loffler F."/>
        </authorList>
    </citation>
    <scope>NUCLEOTIDE SEQUENCE</scope>
</reference>
<dbReference type="EMBL" id="VSSQ01098468">
    <property type="protein sequence ID" value="MPN41435.1"/>
    <property type="molecule type" value="Genomic_DNA"/>
</dbReference>
<dbReference type="AlphaFoldDB" id="A0A645HQU4"/>